<dbReference type="EC" id="5.4.99.-" evidence="5"/>
<evidence type="ECO:0000256" key="2">
    <source>
        <dbReference type="ARBA" id="ARBA00022884"/>
    </source>
</evidence>
<dbReference type="InterPro" id="IPR020103">
    <property type="entry name" value="PsdUridine_synth_cat_dom_sf"/>
</dbReference>
<comment type="caution">
    <text evidence="7">The sequence shown here is derived from an EMBL/GenBank/DDBJ whole genome shotgun (WGS) entry which is preliminary data.</text>
</comment>
<evidence type="ECO:0000256" key="5">
    <source>
        <dbReference type="RuleBase" id="RU003887"/>
    </source>
</evidence>
<reference evidence="7" key="2">
    <citation type="submission" date="2021-04" db="EMBL/GenBank/DDBJ databases">
        <authorList>
            <person name="Gilroy R."/>
        </authorList>
    </citation>
    <scope>NUCLEOTIDE SEQUENCE</scope>
    <source>
        <strain evidence="7">CHK191-13928</strain>
    </source>
</reference>
<dbReference type="SUPFAM" id="SSF55120">
    <property type="entry name" value="Pseudouridine synthase"/>
    <property type="match status" value="1"/>
</dbReference>
<dbReference type="PANTHER" id="PTHR47683:SF4">
    <property type="entry name" value="PSEUDOURIDINE SYNTHASE"/>
    <property type="match status" value="1"/>
</dbReference>
<evidence type="ECO:0000256" key="1">
    <source>
        <dbReference type="ARBA" id="ARBA00008348"/>
    </source>
</evidence>
<evidence type="ECO:0000259" key="6">
    <source>
        <dbReference type="SMART" id="SM00363"/>
    </source>
</evidence>
<dbReference type="InterPro" id="IPR006145">
    <property type="entry name" value="PsdUridine_synth_RsuA/RluA"/>
</dbReference>
<dbReference type="GO" id="GO:0003723">
    <property type="term" value="F:RNA binding"/>
    <property type="evidence" value="ECO:0007669"/>
    <property type="project" value="UniProtKB-KW"/>
</dbReference>
<dbReference type="CDD" id="cd02553">
    <property type="entry name" value="PseudoU_synth_RsuA"/>
    <property type="match status" value="1"/>
</dbReference>
<dbReference type="NCBIfam" id="TIGR00093">
    <property type="entry name" value="pseudouridine synthase"/>
    <property type="match status" value="1"/>
</dbReference>
<dbReference type="Proteomes" id="UP000886721">
    <property type="component" value="Unassembled WGS sequence"/>
</dbReference>
<feature type="domain" description="RNA-binding S4" evidence="6">
    <location>
        <begin position="7"/>
        <end position="65"/>
    </location>
</feature>
<dbReference type="Gene3D" id="3.30.70.580">
    <property type="entry name" value="Pseudouridine synthase I, catalytic domain, N-terminal subdomain"/>
    <property type="match status" value="1"/>
</dbReference>
<name>A0A9D1WXF6_9FIRM</name>
<dbReference type="Pfam" id="PF01479">
    <property type="entry name" value="S4"/>
    <property type="match status" value="1"/>
</dbReference>
<dbReference type="InterPro" id="IPR002942">
    <property type="entry name" value="S4_RNA-bd"/>
</dbReference>
<dbReference type="InterPro" id="IPR042092">
    <property type="entry name" value="PsdUridine_s_RsuA/RluB/E/F_cat"/>
</dbReference>
<keyword evidence="2 4" id="KW-0694">RNA-binding</keyword>
<dbReference type="InterPro" id="IPR036986">
    <property type="entry name" value="S4_RNA-bd_sf"/>
</dbReference>
<dbReference type="SMART" id="SM00363">
    <property type="entry name" value="S4"/>
    <property type="match status" value="1"/>
</dbReference>
<organism evidence="7 8">
    <name type="scientific">Candidatus Anaerostipes excrementavium</name>
    <dbReference type="NCBI Taxonomy" id="2838463"/>
    <lineage>
        <taxon>Bacteria</taxon>
        <taxon>Bacillati</taxon>
        <taxon>Bacillota</taxon>
        <taxon>Clostridia</taxon>
        <taxon>Lachnospirales</taxon>
        <taxon>Lachnospiraceae</taxon>
        <taxon>Anaerostipes</taxon>
    </lineage>
</organism>
<dbReference type="Pfam" id="PF00849">
    <property type="entry name" value="PseudoU_synth_2"/>
    <property type="match status" value="1"/>
</dbReference>
<dbReference type="EMBL" id="DXEM01000039">
    <property type="protein sequence ID" value="HIX69023.1"/>
    <property type="molecule type" value="Genomic_DNA"/>
</dbReference>
<dbReference type="SUPFAM" id="SSF55174">
    <property type="entry name" value="Alpha-L RNA-binding motif"/>
    <property type="match status" value="1"/>
</dbReference>
<protein>
    <recommendedName>
        <fullName evidence="5">Pseudouridine synthase</fullName>
        <ecNumber evidence="5">5.4.99.-</ecNumber>
    </recommendedName>
</protein>
<gene>
    <name evidence="7" type="ORF">H9735_13015</name>
</gene>
<evidence type="ECO:0000256" key="4">
    <source>
        <dbReference type="PROSITE-ProRule" id="PRU00182"/>
    </source>
</evidence>
<reference evidence="7" key="1">
    <citation type="journal article" date="2021" name="PeerJ">
        <title>Extensive microbial diversity within the chicken gut microbiome revealed by metagenomics and culture.</title>
        <authorList>
            <person name="Gilroy R."/>
            <person name="Ravi A."/>
            <person name="Getino M."/>
            <person name="Pursley I."/>
            <person name="Horton D.L."/>
            <person name="Alikhan N.F."/>
            <person name="Baker D."/>
            <person name="Gharbi K."/>
            <person name="Hall N."/>
            <person name="Watson M."/>
            <person name="Adriaenssens E.M."/>
            <person name="Foster-Nyarko E."/>
            <person name="Jarju S."/>
            <person name="Secka A."/>
            <person name="Antonio M."/>
            <person name="Oren A."/>
            <person name="Chaudhuri R.R."/>
            <person name="La Ragione R."/>
            <person name="Hildebrand F."/>
            <person name="Pallen M.J."/>
        </authorList>
    </citation>
    <scope>NUCLEOTIDE SEQUENCE</scope>
    <source>
        <strain evidence="7">CHK191-13928</strain>
    </source>
</reference>
<dbReference type="Gene3D" id="3.30.70.1560">
    <property type="entry name" value="Alpha-L RNA-binding motif"/>
    <property type="match status" value="1"/>
</dbReference>
<dbReference type="Gene3D" id="3.10.290.10">
    <property type="entry name" value="RNA-binding S4 domain"/>
    <property type="match status" value="1"/>
</dbReference>
<dbReference type="PROSITE" id="PS50889">
    <property type="entry name" value="S4"/>
    <property type="match status" value="1"/>
</dbReference>
<evidence type="ECO:0000256" key="3">
    <source>
        <dbReference type="ARBA" id="ARBA00023235"/>
    </source>
</evidence>
<dbReference type="PANTHER" id="PTHR47683">
    <property type="entry name" value="PSEUDOURIDINE SYNTHASE FAMILY PROTEIN-RELATED"/>
    <property type="match status" value="1"/>
</dbReference>
<evidence type="ECO:0000313" key="7">
    <source>
        <dbReference type="EMBL" id="HIX69023.1"/>
    </source>
</evidence>
<dbReference type="InterPro" id="IPR020094">
    <property type="entry name" value="TruA/RsuA/RluB/E/F_N"/>
</dbReference>
<dbReference type="InterPro" id="IPR050343">
    <property type="entry name" value="RsuA_PseudoU_synthase"/>
</dbReference>
<dbReference type="CDD" id="cd00165">
    <property type="entry name" value="S4"/>
    <property type="match status" value="1"/>
</dbReference>
<evidence type="ECO:0000313" key="8">
    <source>
        <dbReference type="Proteomes" id="UP000886721"/>
    </source>
</evidence>
<dbReference type="InterPro" id="IPR018496">
    <property type="entry name" value="PsdUridine_synth_RsuA/RluB_CS"/>
</dbReference>
<dbReference type="PROSITE" id="PS01149">
    <property type="entry name" value="PSI_RSU"/>
    <property type="match status" value="1"/>
</dbReference>
<keyword evidence="3 5" id="KW-0413">Isomerase</keyword>
<comment type="similarity">
    <text evidence="1 5">Belongs to the pseudouridine synthase RsuA family.</text>
</comment>
<dbReference type="InterPro" id="IPR000748">
    <property type="entry name" value="PsdUridine_synth_RsuA/RluB/E/F"/>
</dbReference>
<dbReference type="GO" id="GO:0000455">
    <property type="term" value="P:enzyme-directed rRNA pseudouridine synthesis"/>
    <property type="evidence" value="ECO:0007669"/>
    <property type="project" value="UniProtKB-ARBA"/>
</dbReference>
<accession>A0A9D1WXF6</accession>
<sequence>MAVMKEMRLDKFLCQCLGISRKEAKDMIRKKQITVNGQQASRPEIKVFPGKDQVYCQEEALSYEEHHYLMLHKPQGVVSATKDASDKTVIDLIHENYKSGLFPVGRLDKDTEGLMLLTDDGELAHRLMAPKRHVPKSYYAEVAGRMGEAEVEAFSGHLDIGGGETAKPGILKILETSDERSKVIITISEGKFHQVKRMVSAVGSRVLYLKRVSIGPLELDEGLALGEYRELTKDEIDQIKEQRC</sequence>
<proteinExistence type="inferred from homology"/>
<dbReference type="AlphaFoldDB" id="A0A9D1WXF6"/>
<dbReference type="GO" id="GO:0120159">
    <property type="term" value="F:rRNA pseudouridine synthase activity"/>
    <property type="evidence" value="ECO:0007669"/>
    <property type="project" value="UniProtKB-ARBA"/>
</dbReference>